<gene>
    <name evidence="1" type="ORF">ACFSC3_00505</name>
</gene>
<comment type="caution">
    <text evidence="1">The sequence shown here is derived from an EMBL/GenBank/DDBJ whole genome shotgun (WGS) entry which is preliminary data.</text>
</comment>
<evidence type="ECO:0000313" key="2">
    <source>
        <dbReference type="Proteomes" id="UP001597283"/>
    </source>
</evidence>
<name>A0ABW4N7C7_9SPHN</name>
<dbReference type="Proteomes" id="UP001597283">
    <property type="component" value="Unassembled WGS sequence"/>
</dbReference>
<dbReference type="RefSeq" id="WP_380937655.1">
    <property type="nucleotide sequence ID" value="NZ_JBHUFC010000001.1"/>
</dbReference>
<reference evidence="2" key="1">
    <citation type="journal article" date="2019" name="Int. J. Syst. Evol. Microbiol.">
        <title>The Global Catalogue of Microorganisms (GCM) 10K type strain sequencing project: providing services to taxonomists for standard genome sequencing and annotation.</title>
        <authorList>
            <consortium name="The Broad Institute Genomics Platform"/>
            <consortium name="The Broad Institute Genome Sequencing Center for Infectious Disease"/>
            <person name="Wu L."/>
            <person name="Ma J."/>
        </authorList>
    </citation>
    <scope>NUCLEOTIDE SEQUENCE [LARGE SCALE GENOMIC DNA]</scope>
    <source>
        <strain evidence="2">Q85</strain>
    </source>
</reference>
<sequence>MAAWLRKAGDDVQSKAAVATKTPFIAAMQSRGIDLATTPSVAMEGIGVLSVRIFRSQAFVE</sequence>
<accession>A0ABW4N7C7</accession>
<organism evidence="1 2">
    <name type="scientific">Sphingomonas floccifaciens</name>
    <dbReference type="NCBI Taxonomy" id="1844115"/>
    <lineage>
        <taxon>Bacteria</taxon>
        <taxon>Pseudomonadati</taxon>
        <taxon>Pseudomonadota</taxon>
        <taxon>Alphaproteobacteria</taxon>
        <taxon>Sphingomonadales</taxon>
        <taxon>Sphingomonadaceae</taxon>
        <taxon>Sphingomonas</taxon>
    </lineage>
</organism>
<protein>
    <submittedName>
        <fullName evidence="1">Uncharacterized protein</fullName>
    </submittedName>
</protein>
<dbReference type="EMBL" id="JBHUFC010000001">
    <property type="protein sequence ID" value="MFD1786042.1"/>
    <property type="molecule type" value="Genomic_DNA"/>
</dbReference>
<proteinExistence type="predicted"/>
<keyword evidence="2" id="KW-1185">Reference proteome</keyword>
<evidence type="ECO:0000313" key="1">
    <source>
        <dbReference type="EMBL" id="MFD1786042.1"/>
    </source>
</evidence>